<dbReference type="RefSeq" id="WP_069206582.1">
    <property type="nucleotide sequence ID" value="NZ_CP014168.1"/>
</dbReference>
<evidence type="ECO:0000256" key="3">
    <source>
        <dbReference type="SAM" id="MobiDB-lite"/>
    </source>
</evidence>
<evidence type="ECO:0000256" key="1">
    <source>
        <dbReference type="ARBA" id="ARBA00008775"/>
    </source>
</evidence>
<protein>
    <submittedName>
        <fullName evidence="5">Universal stress protein</fullName>
    </submittedName>
</protein>
<feature type="compositionally biased region" description="Pro residues" evidence="3">
    <location>
        <begin position="181"/>
        <end position="195"/>
    </location>
</feature>
<dbReference type="GO" id="GO:0046690">
    <property type="term" value="P:response to tellurium ion"/>
    <property type="evidence" value="ECO:0007669"/>
    <property type="project" value="UniProtKB-KW"/>
</dbReference>
<dbReference type="PANTHER" id="PTHR32097">
    <property type="entry name" value="CAMP-BINDING PROTEIN 1-RELATED"/>
    <property type="match status" value="1"/>
</dbReference>
<dbReference type="PIRSF" id="PIRSF037118">
    <property type="entry name" value="Tellurite_resistance_TerA"/>
    <property type="match status" value="1"/>
</dbReference>
<dbReference type="Gene3D" id="2.60.60.30">
    <property type="entry name" value="sav2460 like domains"/>
    <property type="match status" value="2"/>
</dbReference>
<dbReference type="AlphaFoldDB" id="A0A1B3ZF57"/>
<organism evidence="5 6">
    <name type="scientific">Sphingomonas panacis</name>
    <dbReference type="NCBI Taxonomy" id="1560345"/>
    <lineage>
        <taxon>Bacteria</taxon>
        <taxon>Pseudomonadati</taxon>
        <taxon>Pseudomonadota</taxon>
        <taxon>Alphaproteobacteria</taxon>
        <taxon>Sphingomonadales</taxon>
        <taxon>Sphingomonadaceae</taxon>
        <taxon>Sphingomonas</taxon>
    </lineage>
</organism>
<dbReference type="InterPro" id="IPR051324">
    <property type="entry name" value="Stress/Tellurium_Resist"/>
</dbReference>
<dbReference type="Pfam" id="PF02342">
    <property type="entry name" value="TerD"/>
    <property type="match status" value="1"/>
</dbReference>
<dbReference type="KEGG" id="span:AWL63_20995"/>
<feature type="region of interest" description="Disordered" evidence="3">
    <location>
        <begin position="177"/>
        <end position="198"/>
    </location>
</feature>
<evidence type="ECO:0000313" key="6">
    <source>
        <dbReference type="Proteomes" id="UP000094256"/>
    </source>
</evidence>
<evidence type="ECO:0000259" key="4">
    <source>
        <dbReference type="Pfam" id="PF02342"/>
    </source>
</evidence>
<reference evidence="5 6" key="1">
    <citation type="submission" date="2016-01" db="EMBL/GenBank/DDBJ databases">
        <title>Complete genome and mega plasmid sequence of Sphingomonas panacis DCY99 elicits systemic resistance in rice to Xanthomonas oryzae.</title>
        <authorList>
            <person name="Kim Y.J."/>
            <person name="Yang D.C."/>
            <person name="Sing P."/>
        </authorList>
    </citation>
    <scope>NUCLEOTIDE SEQUENCE [LARGE SCALE GENOMIC DNA]</scope>
    <source>
        <strain evidence="5 6">DCY99</strain>
    </source>
</reference>
<evidence type="ECO:0000256" key="2">
    <source>
        <dbReference type="ARBA" id="ARBA00022686"/>
    </source>
</evidence>
<keyword evidence="2" id="KW-0778">Tellurium resistance</keyword>
<dbReference type="InterPro" id="IPR003325">
    <property type="entry name" value="TerD"/>
</dbReference>
<dbReference type="CDD" id="cd06974">
    <property type="entry name" value="TerD_like"/>
    <property type="match status" value="2"/>
</dbReference>
<sequence>MTDLQQGGNAPVPGDALTVTFAWTAAGGVDADASAYLLTGAGKVRGDTDMVFYNQPEGGNGGIRFAASGGQGAFEVDLARLPAEIERIVFCVTIHEAQTRGQTLARLDGAEITVAPRGGGEALRFRPQLAAASEAAMTFGELYRRNGQWKFRAVGQGFNGGLAPLARSFGIDVADEAPAAAAPPPPPPAPPPAAPPVSLSKVTLEKRGQTVSLAKRGNSFGEITINLNWSRGRKGLFGGGSAIDLDIGCLFELADGRKGGVQALGNAFGSFDQAPYVMLSGDDRTGDVSAGETLRINGAFWPQIKRIAVFANIYSGVPNWQQTDGVVLVTMPDQPPIEVRLTEGRDDRRLCGIVLIENDAGAIKVTRIVEYHHDTRVLDESLGWGLRWVSGRKD</sequence>
<accession>A0A1B3ZF57</accession>
<dbReference type="PANTHER" id="PTHR32097:SF4">
    <property type="entry name" value="GENERAL STRESS PROTEIN 16U"/>
    <property type="match status" value="1"/>
</dbReference>
<comment type="similarity">
    <text evidence="1">Belongs to the CAPAB/TerDEXZ family.</text>
</comment>
<evidence type="ECO:0000313" key="5">
    <source>
        <dbReference type="EMBL" id="AOH86066.1"/>
    </source>
</evidence>
<dbReference type="EMBL" id="CP014168">
    <property type="protein sequence ID" value="AOH86066.1"/>
    <property type="molecule type" value="Genomic_DNA"/>
</dbReference>
<name>A0A1B3ZF57_9SPHN</name>
<proteinExistence type="inferred from homology"/>
<dbReference type="OrthoDB" id="5756874at2"/>
<feature type="domain" description="TerD" evidence="4">
    <location>
        <begin position="4"/>
        <end position="169"/>
    </location>
</feature>
<keyword evidence="6" id="KW-1185">Reference proteome</keyword>
<gene>
    <name evidence="5" type="ORF">AWL63_20995</name>
</gene>
<dbReference type="InterPro" id="IPR017115">
    <property type="entry name" value="Tellurite_resistance_TerA"/>
</dbReference>
<dbReference type="Proteomes" id="UP000094256">
    <property type="component" value="Chromosome"/>
</dbReference>
<dbReference type="STRING" id="1560345.AWL63_20995"/>